<dbReference type="InterPro" id="IPR007110">
    <property type="entry name" value="Ig-like_dom"/>
</dbReference>
<evidence type="ECO:0000256" key="6">
    <source>
        <dbReference type="ARBA" id="ARBA00022989"/>
    </source>
</evidence>
<dbReference type="InterPro" id="IPR036179">
    <property type="entry name" value="Ig-like_dom_sf"/>
</dbReference>
<feature type="transmembrane region" description="Helical" evidence="11">
    <location>
        <begin position="1618"/>
        <end position="1641"/>
    </location>
</feature>
<dbReference type="SMART" id="SM00409">
    <property type="entry name" value="IG"/>
    <property type="match status" value="10"/>
</dbReference>
<dbReference type="FunFam" id="2.60.40.10:FF:000498">
    <property type="entry name" value="Down syndrome cell adhesion molecule, isoform J"/>
    <property type="match status" value="1"/>
</dbReference>
<feature type="region of interest" description="Disordered" evidence="10">
    <location>
        <begin position="1792"/>
        <end position="1923"/>
    </location>
</feature>
<keyword evidence="5" id="KW-0130">Cell adhesion</keyword>
<dbReference type="CDD" id="cd20956">
    <property type="entry name" value="IgI_4_Dscam"/>
    <property type="match status" value="1"/>
</dbReference>
<evidence type="ECO:0000256" key="10">
    <source>
        <dbReference type="SAM" id="MobiDB-lite"/>
    </source>
</evidence>
<feature type="domain" description="Fibronectin type-III" evidence="14">
    <location>
        <begin position="1400"/>
        <end position="1493"/>
    </location>
</feature>
<feature type="domain" description="Ig-like" evidence="13">
    <location>
        <begin position="35"/>
        <end position="125"/>
    </location>
</feature>
<protein>
    <submittedName>
        <fullName evidence="15">Down syndrome cell adhesion molecule-like protein Dscam2</fullName>
    </submittedName>
</protein>
<dbReference type="PANTHER" id="PTHR10075:SF53">
    <property type="entry name" value="DOWN SYNDROME CELL ADHESION MOLECULE 1, ISOFORM BQ"/>
    <property type="match status" value="1"/>
</dbReference>
<organism evidence="15">
    <name type="scientific">Cacopsylla melanoneura</name>
    <dbReference type="NCBI Taxonomy" id="428564"/>
    <lineage>
        <taxon>Eukaryota</taxon>
        <taxon>Metazoa</taxon>
        <taxon>Ecdysozoa</taxon>
        <taxon>Arthropoda</taxon>
        <taxon>Hexapoda</taxon>
        <taxon>Insecta</taxon>
        <taxon>Pterygota</taxon>
        <taxon>Neoptera</taxon>
        <taxon>Paraneoptera</taxon>
        <taxon>Hemiptera</taxon>
        <taxon>Sternorrhyncha</taxon>
        <taxon>Psylloidea</taxon>
        <taxon>Psyllidae</taxon>
        <taxon>Psyllinae</taxon>
        <taxon>Cacopsylla</taxon>
    </lineage>
</organism>
<dbReference type="SUPFAM" id="SSF48726">
    <property type="entry name" value="Immunoglobulin"/>
    <property type="match status" value="9"/>
</dbReference>
<dbReference type="InterPro" id="IPR003598">
    <property type="entry name" value="Ig_sub2"/>
</dbReference>
<evidence type="ECO:0000256" key="5">
    <source>
        <dbReference type="ARBA" id="ARBA00022889"/>
    </source>
</evidence>
<reference evidence="15" key="1">
    <citation type="submission" date="2021-05" db="EMBL/GenBank/DDBJ databases">
        <authorList>
            <person name="Alioto T."/>
            <person name="Alioto T."/>
            <person name="Gomez Garrido J."/>
        </authorList>
    </citation>
    <scope>NUCLEOTIDE SEQUENCE</scope>
</reference>
<dbReference type="InterPro" id="IPR003961">
    <property type="entry name" value="FN3_dom"/>
</dbReference>
<feature type="domain" description="Ig-like" evidence="13">
    <location>
        <begin position="610"/>
        <end position="702"/>
    </location>
</feature>
<dbReference type="Pfam" id="PF07679">
    <property type="entry name" value="I-set"/>
    <property type="match status" value="4"/>
</dbReference>
<dbReference type="GO" id="GO:0005886">
    <property type="term" value="C:plasma membrane"/>
    <property type="evidence" value="ECO:0007669"/>
    <property type="project" value="TreeGrafter"/>
</dbReference>
<evidence type="ECO:0000259" key="13">
    <source>
        <dbReference type="PROSITE" id="PS50835"/>
    </source>
</evidence>
<dbReference type="InterPro" id="IPR021012">
    <property type="entry name" value="Dscam1_C"/>
</dbReference>
<feature type="compositionally biased region" description="Polar residues" evidence="10">
    <location>
        <begin position="1868"/>
        <end position="1881"/>
    </location>
</feature>
<feature type="domain" description="Fibronectin type-III" evidence="14">
    <location>
        <begin position="1004"/>
        <end position="1104"/>
    </location>
</feature>
<keyword evidence="7 11" id="KW-0472">Membrane</keyword>
<dbReference type="GO" id="GO:0098632">
    <property type="term" value="F:cell-cell adhesion mediator activity"/>
    <property type="evidence" value="ECO:0007669"/>
    <property type="project" value="TreeGrafter"/>
</dbReference>
<dbReference type="InterPro" id="IPR036116">
    <property type="entry name" value="FN3_sf"/>
</dbReference>
<dbReference type="FunFam" id="2.60.40.10:FF:000410">
    <property type="entry name" value="Down syndrome cell adhesion molecule, isoform H"/>
    <property type="match status" value="1"/>
</dbReference>
<dbReference type="InterPro" id="IPR056754">
    <property type="entry name" value="DSCAM/DSCAML_C"/>
</dbReference>
<dbReference type="FunFam" id="2.60.40.10:FF:000333">
    <property type="entry name" value="Down syndrome cell adhesion molecule"/>
    <property type="match status" value="1"/>
</dbReference>
<keyword evidence="3 12" id="KW-0732">Signal</keyword>
<proteinExistence type="predicted"/>
<dbReference type="SUPFAM" id="SSF49265">
    <property type="entry name" value="Fibronectin type III"/>
    <property type="match status" value="3"/>
</dbReference>
<dbReference type="GO" id="GO:0007156">
    <property type="term" value="P:homophilic cell adhesion via plasma membrane adhesion molecules"/>
    <property type="evidence" value="ECO:0007669"/>
    <property type="project" value="TreeGrafter"/>
</dbReference>
<keyword evidence="6 11" id="KW-1133">Transmembrane helix</keyword>
<feature type="domain" description="Fibronectin type-III" evidence="14">
    <location>
        <begin position="904"/>
        <end position="999"/>
    </location>
</feature>
<dbReference type="FunFam" id="2.60.40.10:FF:000093">
    <property type="entry name" value="Down syndrome cell adhesion molecule, isoform B"/>
    <property type="match status" value="1"/>
</dbReference>
<dbReference type="FunFam" id="2.60.40.10:FF:000719">
    <property type="entry name" value="nephrin isoform X1"/>
    <property type="match status" value="1"/>
</dbReference>
<dbReference type="PROSITE" id="PS50853">
    <property type="entry name" value="FN3"/>
    <property type="match status" value="6"/>
</dbReference>
<keyword evidence="9" id="KW-0393">Immunoglobulin domain</keyword>
<dbReference type="CDD" id="cd00063">
    <property type="entry name" value="FN3"/>
    <property type="match status" value="6"/>
</dbReference>
<dbReference type="CDD" id="cd20958">
    <property type="entry name" value="IgI_5_Dscam"/>
    <property type="match status" value="1"/>
</dbReference>
<feature type="domain" description="Ig-like" evidence="13">
    <location>
        <begin position="257"/>
        <end position="330"/>
    </location>
</feature>
<dbReference type="GO" id="GO:0070593">
    <property type="term" value="P:dendrite self-avoidance"/>
    <property type="evidence" value="ECO:0007669"/>
    <property type="project" value="TreeGrafter"/>
</dbReference>
<dbReference type="FunFam" id="2.60.40.10:FF:000308">
    <property type="entry name" value="Down syndrome cell adhesion molecule, isoform D"/>
    <property type="match status" value="1"/>
</dbReference>
<dbReference type="Pfam" id="PF12355">
    <property type="entry name" value="Dscam_C"/>
    <property type="match status" value="1"/>
</dbReference>
<feature type="domain" description="Ig-like" evidence="13">
    <location>
        <begin position="422"/>
        <end position="514"/>
    </location>
</feature>
<feature type="domain" description="Ig-like" evidence="13">
    <location>
        <begin position="705"/>
        <end position="798"/>
    </location>
</feature>
<dbReference type="SMART" id="SM00060">
    <property type="entry name" value="FN3"/>
    <property type="match status" value="6"/>
</dbReference>
<dbReference type="InterPro" id="IPR003599">
    <property type="entry name" value="Ig_sub"/>
</dbReference>
<feature type="compositionally biased region" description="Basic and acidic residues" evidence="10">
    <location>
        <begin position="1909"/>
        <end position="1923"/>
    </location>
</feature>
<feature type="chain" id="PRO_5034508192" evidence="12">
    <location>
        <begin position="18"/>
        <end position="1976"/>
    </location>
</feature>
<feature type="domain" description="Fibronectin type-III" evidence="14">
    <location>
        <begin position="1209"/>
        <end position="1308"/>
    </location>
</feature>
<evidence type="ECO:0000256" key="4">
    <source>
        <dbReference type="ARBA" id="ARBA00022737"/>
    </source>
</evidence>
<evidence type="ECO:0000256" key="11">
    <source>
        <dbReference type="SAM" id="Phobius"/>
    </source>
</evidence>
<feature type="compositionally biased region" description="Polar residues" evidence="10">
    <location>
        <begin position="1792"/>
        <end position="1823"/>
    </location>
</feature>
<feature type="domain" description="Ig-like" evidence="13">
    <location>
        <begin position="1310"/>
        <end position="1392"/>
    </location>
</feature>
<dbReference type="Pfam" id="PF13927">
    <property type="entry name" value="Ig_3"/>
    <property type="match status" value="4"/>
</dbReference>
<evidence type="ECO:0000256" key="3">
    <source>
        <dbReference type="ARBA" id="ARBA00022729"/>
    </source>
</evidence>
<comment type="subcellular location">
    <subcellularLocation>
        <location evidence="1">Membrane</location>
        <topology evidence="1">Single-pass membrane protein</topology>
    </subcellularLocation>
</comment>
<dbReference type="FunFam" id="2.60.40.10:FF:000017">
    <property type="entry name" value="Down syndrome cell adhesion molecule b"/>
    <property type="match status" value="1"/>
</dbReference>
<dbReference type="EMBL" id="HBUF01099484">
    <property type="protein sequence ID" value="CAG6637740.1"/>
    <property type="molecule type" value="Transcribed_RNA"/>
</dbReference>
<dbReference type="PANTHER" id="PTHR10075">
    <property type="entry name" value="BASIGIN RELATED"/>
    <property type="match status" value="1"/>
</dbReference>
<dbReference type="InterPro" id="IPR013783">
    <property type="entry name" value="Ig-like_fold"/>
</dbReference>
<evidence type="ECO:0000256" key="1">
    <source>
        <dbReference type="ARBA" id="ARBA00004167"/>
    </source>
</evidence>
<feature type="domain" description="Fibronectin type-III" evidence="14">
    <location>
        <begin position="1497"/>
        <end position="1592"/>
    </location>
</feature>
<evidence type="ECO:0000256" key="9">
    <source>
        <dbReference type="ARBA" id="ARBA00023319"/>
    </source>
</evidence>
<evidence type="ECO:0000259" key="14">
    <source>
        <dbReference type="PROSITE" id="PS50853"/>
    </source>
</evidence>
<dbReference type="InterPro" id="IPR013098">
    <property type="entry name" value="Ig_I-set"/>
</dbReference>
<dbReference type="GO" id="GO:0007411">
    <property type="term" value="P:axon guidance"/>
    <property type="evidence" value="ECO:0007669"/>
    <property type="project" value="TreeGrafter"/>
</dbReference>
<accession>A0A8D8QUK9</accession>
<dbReference type="Pfam" id="PF25059">
    <property type="entry name" value="FN3_DSCAM-DSCAML_C"/>
    <property type="match status" value="1"/>
</dbReference>
<name>A0A8D8QUK9_9HEMI</name>
<keyword evidence="8" id="KW-1015">Disulfide bond</keyword>
<feature type="signal peptide" evidence="12">
    <location>
        <begin position="1"/>
        <end position="17"/>
    </location>
</feature>
<evidence type="ECO:0000256" key="7">
    <source>
        <dbReference type="ARBA" id="ARBA00023136"/>
    </source>
</evidence>
<keyword evidence="2 11" id="KW-0812">Transmembrane</keyword>
<feature type="domain" description="Ig-like" evidence="13">
    <location>
        <begin position="803"/>
        <end position="895"/>
    </location>
</feature>
<feature type="domain" description="Ig-like" evidence="13">
    <location>
        <begin position="335"/>
        <end position="412"/>
    </location>
</feature>
<feature type="domain" description="Fibronectin type-III" evidence="14">
    <location>
        <begin position="1109"/>
        <end position="1205"/>
    </location>
</feature>
<dbReference type="FunFam" id="2.60.40.10:FF:000394">
    <property type="entry name" value="Down syndrome cell adhesion molecule, isoform J"/>
    <property type="match status" value="1"/>
</dbReference>
<dbReference type="Pfam" id="PF00041">
    <property type="entry name" value="fn3"/>
    <property type="match status" value="5"/>
</dbReference>
<keyword evidence="4" id="KW-0677">Repeat</keyword>
<dbReference type="CDD" id="cd00096">
    <property type="entry name" value="Ig"/>
    <property type="match status" value="1"/>
</dbReference>
<evidence type="ECO:0000256" key="12">
    <source>
        <dbReference type="SAM" id="SignalP"/>
    </source>
</evidence>
<evidence type="ECO:0000313" key="15">
    <source>
        <dbReference type="EMBL" id="CAG6637740.1"/>
    </source>
</evidence>
<evidence type="ECO:0000256" key="2">
    <source>
        <dbReference type="ARBA" id="ARBA00022692"/>
    </source>
</evidence>
<feature type="domain" description="Ig-like" evidence="13">
    <location>
        <begin position="519"/>
        <end position="603"/>
    </location>
</feature>
<dbReference type="GO" id="GO:0030424">
    <property type="term" value="C:axon"/>
    <property type="evidence" value="ECO:0007669"/>
    <property type="project" value="TreeGrafter"/>
</dbReference>
<dbReference type="FunFam" id="2.60.40.10:FF:000311">
    <property type="entry name" value="Down syndrome cell adhesion molecule, isoform D"/>
    <property type="match status" value="1"/>
</dbReference>
<dbReference type="PROSITE" id="PS50835">
    <property type="entry name" value="IG_LIKE"/>
    <property type="match status" value="9"/>
</dbReference>
<evidence type="ECO:0000256" key="8">
    <source>
        <dbReference type="ARBA" id="ARBA00023157"/>
    </source>
</evidence>
<dbReference type="SMART" id="SM00408">
    <property type="entry name" value="IGc2"/>
    <property type="match status" value="9"/>
</dbReference>
<dbReference type="Gene3D" id="2.60.40.10">
    <property type="entry name" value="Immunoglobulins"/>
    <property type="match status" value="16"/>
</dbReference>
<sequence>MPCFNVLGFVLFAALFSRWTNFPALFVLGDSYAGPSFLREPPSHVDFANDTGATLDCSAEGTEPVTISWVTAADNRPVSPIHGVLELLLNGSLLLLPFHASDYRHDVHAATYRCVASNTVGKLVSRDVRVNAVVLQNHELHVEASKDVQIGASAMLRCNTPGFVREFISVTSWIQDSTFNIYPSPRGDGKYHMLASGELIIHQVDESDRYRSYQCRGVNKLTGASLLSVNRGRISLAENMRMLSAAKMFEKHRIINVKKDDSVILPCSAQGNPHPTIKWYKQDSPVEESERIQRIGSCLFISHVEETDSGLWNCVGNNSEGQDKMQLFIQVKSSLSIEMSPSGQVVVDVGHRIELHCRVSPKRLASAKAWLKDGLVLRRNSEEVLVLDRVQREDAGMYQCHVSADDDSAQMSAQVILGASHPQLIYKFIQQTLQPGPPVSLKCIATGNPTPHISWKLDGYPLAGDRFVMGQYMSLHGDVISHVNISSVRVEDSGIYQCTATNRVGSQTHSADMRVYGAPFVRAMGNVSAIAGEPLYLGCPVAGYPIESIFWEREGRTLPINRKQKVFPNGTLIIENVERLSDQATYTCVAKNAQGYSSRGTLEVQVMVPPKIQPFSFGDDPLEEGDTSIVNCLIFNGDLPINFTWLFNGASVDPTLVSISQSSRKLSVLSIDSLTHQHAGNYSCVATNQAATSVHSSELKVNVPPRWILEPSDKAFAQGSDAKMECKADGFPKPQVTWKKAPGNSPGDYKDLRPNNPDVKVEDGTLYLNNIQKNNQGYYLCEAVNGIGSGLSAVITVSVQAPPEFEIKLRNQTSRRGEPSVLQCEAKGEKPIGILWNMNNKRLDPKSDNRYTIREEILTNGVLSDLSIKRTERGDSALFTCVATNAFGSDDSSINLIVQEVPEVPYGLKVLDKSGRTVQLSWVAPYDGNSLIKRYIIEYKISKGTWEKDIDRVLVPGEQTLAGVFNLRPAQTYHIRIVGENEIGSSEPSDTVTILTAEEAPSGPPTHVKVEATDQNTLKVSWKPPEREEWNGVIQGYYVGYKETSTDKPFLFETVDFSKEEGKEHHLTLSSLKTYTQYSVVVQALNKLGAGPTSEEVKQYTAEGTPDQPPQDNTCTTLTSQTIRVSWVSPPLITANGVIKGYKVVYGPSDTWYDENTKDTKITPSSETILHGLKKFTNYSMQILAFTSGGDGVKSAPIHCQTEQDVPEPPAAIKALVMSGESILVSWKPPLQPNGQVIQYTVYVKEEPKDDTSTATPEIKSQKISPLQMSYEASGLKKKQNYIFYVTASTNIGEGQPSKSVTLSPSNRVPAKIASFDDKFTATYREDIKLPCLTVGVPNPEIVWKVKGVKFESNDRMRQLPEGSLFIKTVTRSDAGEYSCSVENSFGVDTVTHQLIVHAPPHLPQVQLTTTTTNSITMKLKPHPNDKEPIHGYTVRYKPEFGDWDTVQVPATAQKYTVENLWCGSRYQISVTAYNGIGTGDESETLNTKTKGSKPIIPDASRFIEVSSNSITLHMMAWSDGGCPMLYFVVENKKKTHTEWNQVSNNVKPGGNFVVLDLDPATWYNLRVTAHNNAGFSVAEYEFATLTITGGTISPPFVKLSGLSPYLGWIPGWVDWNAVVPIGATVIVVFVGLLVVCFALARKTANGQTRLRDDIVYNQSMVGAMNTVDKRHINEELGYIAPPNRKLPPVPGSNYNTCDRIKRGPPGSFRSHCTWDPRGRHMYEELESQGYTGPRGRLPPCPGSDETLYTRHRNGGMEDEICPYATFHLLGFREEMDPAAKAAAMNFQTFPHQNGHTGTLGHTGSPNMQNGHLHQRSGSQSMPRNGGRYSTLRSGPNSIYAGPEYDDPANCQEDPYEPYGAPYDHYGSRNSVGRRSFGSSRNIPTSNSPEPPPPPPRNHDPNSSGSANDSKESNEISEAECDRDQLVTRNYAGMRNSSKDGLTTEEMRKLIERNPNEIGGYQHQNGGLTTYDTVAV</sequence>